<name>R7THL0_CAPTE</name>
<dbReference type="PANTHER" id="PTHR15904:SF17">
    <property type="entry name" value="RHO-GAP DOMAIN-CONTAINING PROTEIN"/>
    <property type="match status" value="1"/>
</dbReference>
<dbReference type="OrthoDB" id="185175at2759"/>
<reference evidence="3" key="3">
    <citation type="submission" date="2015-06" db="UniProtKB">
        <authorList>
            <consortium name="EnsemblMetazoa"/>
        </authorList>
    </citation>
    <scope>IDENTIFICATION</scope>
</reference>
<dbReference type="EnsemblMetazoa" id="CapteT199713">
    <property type="protein sequence ID" value="CapteP199713"/>
    <property type="gene ID" value="CapteG199713"/>
</dbReference>
<organism evidence="2">
    <name type="scientific">Capitella teleta</name>
    <name type="common">Polychaete worm</name>
    <dbReference type="NCBI Taxonomy" id="283909"/>
    <lineage>
        <taxon>Eukaryota</taxon>
        <taxon>Metazoa</taxon>
        <taxon>Spiralia</taxon>
        <taxon>Lophotrochozoa</taxon>
        <taxon>Annelida</taxon>
        <taxon>Polychaeta</taxon>
        <taxon>Sedentaria</taxon>
        <taxon>Scolecida</taxon>
        <taxon>Capitellidae</taxon>
        <taxon>Capitella</taxon>
    </lineage>
</organism>
<dbReference type="AlphaFoldDB" id="R7THL0"/>
<reference evidence="4" key="1">
    <citation type="submission" date="2012-12" db="EMBL/GenBank/DDBJ databases">
        <authorList>
            <person name="Hellsten U."/>
            <person name="Grimwood J."/>
            <person name="Chapman J.A."/>
            <person name="Shapiro H."/>
            <person name="Aerts A."/>
            <person name="Otillar R.P."/>
            <person name="Terry A.Y."/>
            <person name="Boore J.L."/>
            <person name="Simakov O."/>
            <person name="Marletaz F."/>
            <person name="Cho S.-J."/>
            <person name="Edsinger-Gonzales E."/>
            <person name="Havlak P."/>
            <person name="Kuo D.-H."/>
            <person name="Larsson T."/>
            <person name="Lv J."/>
            <person name="Arendt D."/>
            <person name="Savage R."/>
            <person name="Osoegawa K."/>
            <person name="de Jong P."/>
            <person name="Lindberg D.R."/>
            <person name="Seaver E.C."/>
            <person name="Weisblat D.A."/>
            <person name="Putnam N.H."/>
            <person name="Grigoriev I.V."/>
            <person name="Rokhsar D.S."/>
        </authorList>
    </citation>
    <scope>NUCLEOTIDE SEQUENCE</scope>
    <source>
        <strain evidence="4">I ESC-2004</strain>
    </source>
</reference>
<feature type="non-terminal residue" evidence="2">
    <location>
        <position position="209"/>
    </location>
</feature>
<sequence length="209" mass="22944">MTIGAMETDFPPLPRGEQQREQDGPLGFLDLHSTLDESSNCGRDQDASSCGTCSLKAAKPYVPPLDLSILHEHGNGSEPISRGPWFVAVAAEVVPGGSGHAVSIHDQHEQEKVRPQITIHASDATCTDVPPSPPAEQTHFLMSSKCEDDQSALVKQLTKRIQSCKRKIKSFEESFELEVGYRPSQSDKASRPEIKKCIQDLAKARKELR</sequence>
<dbReference type="Proteomes" id="UP000014760">
    <property type="component" value="Unassembled WGS sequence"/>
</dbReference>
<dbReference type="EMBL" id="AMQN01014012">
    <property type="status" value="NOT_ANNOTATED_CDS"/>
    <property type="molecule type" value="Genomic_DNA"/>
</dbReference>
<feature type="compositionally biased region" description="Polar residues" evidence="1">
    <location>
        <begin position="36"/>
        <end position="48"/>
    </location>
</feature>
<accession>R7THL0</accession>
<dbReference type="STRING" id="283909.R7THL0"/>
<evidence type="ECO:0000313" key="4">
    <source>
        <dbReference type="Proteomes" id="UP000014760"/>
    </source>
</evidence>
<dbReference type="InterPro" id="IPR039102">
    <property type="entry name" value="FAM13"/>
</dbReference>
<protein>
    <submittedName>
        <fullName evidence="2 3">Uncharacterized protein</fullName>
    </submittedName>
</protein>
<dbReference type="PANTHER" id="PTHR15904">
    <property type="entry name" value="FAM13"/>
    <property type="match status" value="1"/>
</dbReference>
<reference evidence="2 4" key="2">
    <citation type="journal article" date="2013" name="Nature">
        <title>Insights into bilaterian evolution from three spiralian genomes.</title>
        <authorList>
            <person name="Simakov O."/>
            <person name="Marletaz F."/>
            <person name="Cho S.J."/>
            <person name="Edsinger-Gonzales E."/>
            <person name="Havlak P."/>
            <person name="Hellsten U."/>
            <person name="Kuo D.H."/>
            <person name="Larsson T."/>
            <person name="Lv J."/>
            <person name="Arendt D."/>
            <person name="Savage R."/>
            <person name="Osoegawa K."/>
            <person name="de Jong P."/>
            <person name="Grimwood J."/>
            <person name="Chapman J.A."/>
            <person name="Shapiro H."/>
            <person name="Aerts A."/>
            <person name="Otillar R.P."/>
            <person name="Terry A.Y."/>
            <person name="Boore J.L."/>
            <person name="Grigoriev I.V."/>
            <person name="Lindberg D.R."/>
            <person name="Seaver E.C."/>
            <person name="Weisblat D.A."/>
            <person name="Putnam N.H."/>
            <person name="Rokhsar D.S."/>
        </authorList>
    </citation>
    <scope>NUCLEOTIDE SEQUENCE</scope>
    <source>
        <strain evidence="2 4">I ESC-2004</strain>
    </source>
</reference>
<evidence type="ECO:0000313" key="3">
    <source>
        <dbReference type="EnsemblMetazoa" id="CapteP199713"/>
    </source>
</evidence>
<evidence type="ECO:0000256" key="1">
    <source>
        <dbReference type="SAM" id="MobiDB-lite"/>
    </source>
</evidence>
<feature type="region of interest" description="Disordered" evidence="1">
    <location>
        <begin position="1"/>
        <end position="48"/>
    </location>
</feature>
<gene>
    <name evidence="2" type="ORF">CAPTEDRAFT_199713</name>
</gene>
<dbReference type="HOGENOM" id="CLU_1318268_0_0_1"/>
<keyword evidence="4" id="KW-1185">Reference proteome</keyword>
<proteinExistence type="predicted"/>
<dbReference type="EMBL" id="KB310670">
    <property type="protein sequence ID" value="ELT91056.1"/>
    <property type="molecule type" value="Genomic_DNA"/>
</dbReference>
<evidence type="ECO:0000313" key="2">
    <source>
        <dbReference type="EMBL" id="ELT91056.1"/>
    </source>
</evidence>